<gene>
    <name evidence="2" type="ORF">BEN47_05655</name>
</gene>
<keyword evidence="3" id="KW-1185">Reference proteome</keyword>
<accession>A0A1G1SS28</accession>
<sequence length="60" mass="6596">MGSRGEEKRMSRIVQVVTTLLLVFVLNCCRAVARGPTFDGSAANGFVLLPFIKAYFLIFA</sequence>
<feature type="transmembrane region" description="Helical" evidence="1">
    <location>
        <begin position="41"/>
        <end position="59"/>
    </location>
</feature>
<protein>
    <submittedName>
        <fullName evidence="2">Uncharacterized protein</fullName>
    </submittedName>
</protein>
<dbReference type="EMBL" id="MDZB01000164">
    <property type="protein sequence ID" value="OGX81433.1"/>
    <property type="molecule type" value="Genomic_DNA"/>
</dbReference>
<reference evidence="2 3" key="1">
    <citation type="submission" date="2016-08" db="EMBL/GenBank/DDBJ databases">
        <title>Hymenobacter coccineus sp. nov., Hymenobacter lapidarius sp. nov. and Hymenobacter glacialis sp. nov., isolated from Antarctic soil.</title>
        <authorList>
            <person name="Sedlacek I."/>
            <person name="Kralova S."/>
            <person name="Kyrova K."/>
            <person name="Maslanova I."/>
            <person name="Stankova E."/>
            <person name="Vrbovska V."/>
            <person name="Nemec M."/>
            <person name="Bartak M."/>
            <person name="Svec P."/>
            <person name="Busse H.-J."/>
            <person name="Pantucek R."/>
        </authorList>
    </citation>
    <scope>NUCLEOTIDE SEQUENCE [LARGE SCALE GENOMIC DNA]</scope>
    <source>
        <strain evidence="2 3">CCM 8643</strain>
    </source>
</reference>
<dbReference type="AlphaFoldDB" id="A0A1G1SS28"/>
<evidence type="ECO:0000313" key="3">
    <source>
        <dbReference type="Proteomes" id="UP000176294"/>
    </source>
</evidence>
<name>A0A1G1SS28_9BACT</name>
<organism evidence="2 3">
    <name type="scientific">Hymenobacter lapidarius</name>
    <dbReference type="NCBI Taxonomy" id="1908237"/>
    <lineage>
        <taxon>Bacteria</taxon>
        <taxon>Pseudomonadati</taxon>
        <taxon>Bacteroidota</taxon>
        <taxon>Cytophagia</taxon>
        <taxon>Cytophagales</taxon>
        <taxon>Hymenobacteraceae</taxon>
        <taxon>Hymenobacter</taxon>
    </lineage>
</organism>
<keyword evidence="1" id="KW-0812">Transmembrane</keyword>
<dbReference type="Proteomes" id="UP000176294">
    <property type="component" value="Unassembled WGS sequence"/>
</dbReference>
<evidence type="ECO:0000256" key="1">
    <source>
        <dbReference type="SAM" id="Phobius"/>
    </source>
</evidence>
<dbReference type="STRING" id="1908237.BEN47_05655"/>
<keyword evidence="1" id="KW-1133">Transmembrane helix</keyword>
<comment type="caution">
    <text evidence="2">The sequence shown here is derived from an EMBL/GenBank/DDBJ whole genome shotgun (WGS) entry which is preliminary data.</text>
</comment>
<evidence type="ECO:0000313" key="2">
    <source>
        <dbReference type="EMBL" id="OGX81433.1"/>
    </source>
</evidence>
<proteinExistence type="predicted"/>
<keyword evidence="1" id="KW-0472">Membrane</keyword>